<evidence type="ECO:0000256" key="1">
    <source>
        <dbReference type="SAM" id="Phobius"/>
    </source>
</evidence>
<dbReference type="InterPro" id="IPR035234">
    <property type="entry name" value="IgGFc-bd_N"/>
</dbReference>
<dbReference type="AlphaFoldDB" id="A0A9Q1AQT2"/>
<comment type="caution">
    <text evidence="3">The sequence shown here is derived from an EMBL/GenBank/DDBJ whole genome shotgun (WGS) entry which is preliminary data.</text>
</comment>
<dbReference type="Proteomes" id="UP001142489">
    <property type="component" value="Unassembled WGS sequence"/>
</dbReference>
<dbReference type="InterPro" id="IPR001846">
    <property type="entry name" value="VWF_type-D"/>
</dbReference>
<accession>A0A9Q1AQT2</accession>
<dbReference type="Pfam" id="PF00094">
    <property type="entry name" value="VWD"/>
    <property type="match status" value="1"/>
</dbReference>
<dbReference type="OrthoDB" id="5945029at2759"/>
<evidence type="ECO:0000259" key="2">
    <source>
        <dbReference type="PROSITE" id="PS51233"/>
    </source>
</evidence>
<evidence type="ECO:0000313" key="3">
    <source>
        <dbReference type="EMBL" id="KAJ7304152.1"/>
    </source>
</evidence>
<reference evidence="3" key="1">
    <citation type="journal article" date="2023" name="DNA Res.">
        <title>Chromosome-level genome assembly of Phrynocephalus forsythii using third-generation DNA sequencing and Hi-C analysis.</title>
        <authorList>
            <person name="Qi Y."/>
            <person name="Zhao W."/>
            <person name="Zhao Y."/>
            <person name="Niu C."/>
            <person name="Cao S."/>
            <person name="Zhang Y."/>
        </authorList>
    </citation>
    <scope>NUCLEOTIDE SEQUENCE</scope>
    <source>
        <tissue evidence="3">Muscle</tissue>
    </source>
</reference>
<dbReference type="EMBL" id="JAPFRF010000023">
    <property type="protein sequence ID" value="KAJ7304152.1"/>
    <property type="molecule type" value="Genomic_DNA"/>
</dbReference>
<dbReference type="PANTHER" id="PTHR46534:SF2">
    <property type="entry name" value="VWFD DOMAIN-CONTAINING PROTEIN"/>
    <property type="match status" value="1"/>
</dbReference>
<keyword evidence="1" id="KW-0472">Membrane</keyword>
<gene>
    <name evidence="3" type="ORF">JRQ81_011681</name>
</gene>
<keyword evidence="1" id="KW-0812">Transmembrane</keyword>
<dbReference type="PROSITE" id="PS51233">
    <property type="entry name" value="VWFD"/>
    <property type="match status" value="1"/>
</dbReference>
<keyword evidence="4" id="KW-1185">Reference proteome</keyword>
<keyword evidence="1" id="KW-1133">Transmembrane helix</keyword>
<organism evidence="3 4">
    <name type="scientific">Phrynocephalus forsythii</name>
    <dbReference type="NCBI Taxonomy" id="171643"/>
    <lineage>
        <taxon>Eukaryota</taxon>
        <taxon>Metazoa</taxon>
        <taxon>Chordata</taxon>
        <taxon>Craniata</taxon>
        <taxon>Vertebrata</taxon>
        <taxon>Euteleostomi</taxon>
        <taxon>Lepidosauria</taxon>
        <taxon>Squamata</taxon>
        <taxon>Bifurcata</taxon>
        <taxon>Unidentata</taxon>
        <taxon>Episquamata</taxon>
        <taxon>Toxicofera</taxon>
        <taxon>Iguania</taxon>
        <taxon>Acrodonta</taxon>
        <taxon>Agamidae</taxon>
        <taxon>Agaminae</taxon>
        <taxon>Phrynocephalus</taxon>
    </lineage>
</organism>
<feature type="transmembrane region" description="Helical" evidence="1">
    <location>
        <begin position="42"/>
        <end position="60"/>
    </location>
</feature>
<dbReference type="SMART" id="SM00832">
    <property type="entry name" value="C8"/>
    <property type="match status" value="1"/>
</dbReference>
<proteinExistence type="predicted"/>
<sequence length="758" mass="83284">MKLFGYCVHITGTVADSLLYINMGGLVLVTPSGSPADMGAKMLLLIAVGLAVLSGLHAITSTGQEFITTFLQNHELNYPQAKFQLFISSYSQFTTVTISIQKSLFKRDLFLTKGQTVVVNMPAFAEMAGTAKFCHTVWVRANQDISVLALSSKKNSADVTAVYPVNHLGVEYYVFTPPGELANSYKEFSVLAWRDRTTVEIHLKGSVRFQERIYPAGSKLTVVLPPYEAIQFQSRQDLSGTLIRAAKPVAVLSGHTCAHKNTNCNHVVEQLQPVSNWGRSFFILPLSFQTNYDLAYVVASQATVVSYNANGRQMNYNLLAGQVLQLKVTGSSPIYITANVGIQVFFFGTGGIRSDLTFDPFFSSIPGVLSYCTSYSLHSQMGFENYALIVAKTVATSGIAMDGHSLAGVSWRPIPGTGYSWSEYRLGKDGSAHTMTHHSSPFGLLNLGIAERNAYGTTGLCQSGIEPSVPQPSCSSIQCRKTESCQMVHGQPQCVARSAATCWALGDPHYQTFDKQAYNLMGTCTYTLAKTCGPDMTLPAFHVAAKNEIRGRLSVSYISLVKVQVYGYDISIARKEYGLVRVNNQRSRLPISLHERKLWLYQMGTSIVIETDFSLRVSYDWNSQVLVKISSSFSENVCGLCGNYNGDPADDFRTPDGSLALSPAEFGQSWKLDDGDKACWNDCHGECKKVTLDVLIKSKVETSCGWISKIEGGPFSQCHSVVNPKIFLENCAYDLYIYEGQRDVLCQVLKSYADACQE</sequence>
<evidence type="ECO:0000313" key="4">
    <source>
        <dbReference type="Proteomes" id="UP001142489"/>
    </source>
</evidence>
<protein>
    <recommendedName>
        <fullName evidence="2">VWFD domain-containing protein</fullName>
    </recommendedName>
</protein>
<dbReference type="PANTHER" id="PTHR46534">
    <property type="entry name" value="IGGFC_BINDING DOMAIN-CONTAINING PROTEIN"/>
    <property type="match status" value="1"/>
</dbReference>
<feature type="domain" description="VWFD" evidence="2">
    <location>
        <begin position="500"/>
        <end position="680"/>
    </location>
</feature>
<name>A0A9Q1AQT2_9SAUR</name>
<dbReference type="Pfam" id="PF17517">
    <property type="entry name" value="IgGFc_binding"/>
    <property type="match status" value="1"/>
</dbReference>
<dbReference type="SMART" id="SM00216">
    <property type="entry name" value="VWD"/>
    <property type="match status" value="1"/>
</dbReference>
<dbReference type="Pfam" id="PF08742">
    <property type="entry name" value="C8"/>
    <property type="match status" value="1"/>
</dbReference>
<dbReference type="InterPro" id="IPR014853">
    <property type="entry name" value="VWF/SSPO/ZAN-like_Cys-rich_dom"/>
</dbReference>
<feature type="transmembrane region" description="Helical" evidence="1">
    <location>
        <begin position="6"/>
        <end position="30"/>
    </location>
</feature>